<dbReference type="InterPro" id="IPR013149">
    <property type="entry name" value="ADH-like_C"/>
</dbReference>
<comment type="cofactor">
    <cofactor evidence="1 6">
        <name>Zn(2+)</name>
        <dbReference type="ChEBI" id="CHEBI:29105"/>
    </cofactor>
</comment>
<dbReference type="InterPro" id="IPR020843">
    <property type="entry name" value="ER"/>
</dbReference>
<protein>
    <submittedName>
        <fullName evidence="8">NAD(P)-dependent alcohol dehydrogenase</fullName>
    </submittedName>
</protein>
<reference evidence="9" key="1">
    <citation type="journal article" date="2019" name="Int. J. Syst. Evol. Microbiol.">
        <title>The Global Catalogue of Microorganisms (GCM) 10K type strain sequencing project: providing services to taxonomists for standard genome sequencing and annotation.</title>
        <authorList>
            <consortium name="The Broad Institute Genomics Platform"/>
            <consortium name="The Broad Institute Genome Sequencing Center for Infectious Disease"/>
            <person name="Wu L."/>
            <person name="Ma J."/>
        </authorList>
    </citation>
    <scope>NUCLEOTIDE SEQUENCE [LARGE SCALE GENOMIC DNA]</scope>
    <source>
        <strain evidence="9">CCUG 62953</strain>
    </source>
</reference>
<evidence type="ECO:0000256" key="6">
    <source>
        <dbReference type="RuleBase" id="RU361277"/>
    </source>
</evidence>
<dbReference type="Gene3D" id="3.40.50.720">
    <property type="entry name" value="NAD(P)-binding Rossmann-like Domain"/>
    <property type="match status" value="1"/>
</dbReference>
<dbReference type="SUPFAM" id="SSF50129">
    <property type="entry name" value="GroES-like"/>
    <property type="match status" value="1"/>
</dbReference>
<keyword evidence="3 6" id="KW-0479">Metal-binding</keyword>
<keyword evidence="4 6" id="KW-0862">Zinc</keyword>
<dbReference type="Pfam" id="PF00107">
    <property type="entry name" value="ADH_zinc_N"/>
    <property type="match status" value="1"/>
</dbReference>
<organism evidence="8 9">
    <name type="scientific">Litorisediminicola beolgyonensis</name>
    <dbReference type="NCBI Taxonomy" id="1173614"/>
    <lineage>
        <taxon>Bacteria</taxon>
        <taxon>Pseudomonadati</taxon>
        <taxon>Pseudomonadota</taxon>
        <taxon>Alphaproteobacteria</taxon>
        <taxon>Rhodobacterales</taxon>
        <taxon>Paracoccaceae</taxon>
        <taxon>Litorisediminicola</taxon>
    </lineage>
</organism>
<evidence type="ECO:0000256" key="2">
    <source>
        <dbReference type="ARBA" id="ARBA00008072"/>
    </source>
</evidence>
<evidence type="ECO:0000313" key="9">
    <source>
        <dbReference type="Proteomes" id="UP001597135"/>
    </source>
</evidence>
<accession>A0ABW3ZG31</accession>
<dbReference type="Proteomes" id="UP001597135">
    <property type="component" value="Unassembled WGS sequence"/>
</dbReference>
<feature type="domain" description="Enoyl reductase (ER)" evidence="7">
    <location>
        <begin position="15"/>
        <end position="366"/>
    </location>
</feature>
<dbReference type="Pfam" id="PF08240">
    <property type="entry name" value="ADH_N"/>
    <property type="match status" value="1"/>
</dbReference>
<dbReference type="Gene3D" id="3.90.180.10">
    <property type="entry name" value="Medium-chain alcohol dehydrogenases, catalytic domain"/>
    <property type="match status" value="1"/>
</dbReference>
<dbReference type="PANTHER" id="PTHR43350">
    <property type="entry name" value="NAD-DEPENDENT ALCOHOL DEHYDROGENASE"/>
    <property type="match status" value="1"/>
</dbReference>
<keyword evidence="9" id="KW-1185">Reference proteome</keyword>
<evidence type="ECO:0000313" key="8">
    <source>
        <dbReference type="EMBL" id="MFD1342117.1"/>
    </source>
</evidence>
<dbReference type="InterPro" id="IPR002328">
    <property type="entry name" value="ADH_Zn_CS"/>
</dbReference>
<dbReference type="SMART" id="SM00829">
    <property type="entry name" value="PKS_ER"/>
    <property type="match status" value="1"/>
</dbReference>
<proteinExistence type="inferred from homology"/>
<evidence type="ECO:0000256" key="5">
    <source>
        <dbReference type="ARBA" id="ARBA00023002"/>
    </source>
</evidence>
<evidence type="ECO:0000259" key="7">
    <source>
        <dbReference type="SMART" id="SM00829"/>
    </source>
</evidence>
<evidence type="ECO:0000256" key="3">
    <source>
        <dbReference type="ARBA" id="ARBA00022723"/>
    </source>
</evidence>
<dbReference type="SUPFAM" id="SSF51735">
    <property type="entry name" value="NAD(P)-binding Rossmann-fold domains"/>
    <property type="match status" value="1"/>
</dbReference>
<dbReference type="PANTHER" id="PTHR43350:SF2">
    <property type="entry name" value="GROES-LIKE ZINC-BINDING ALCOHOL DEHYDROGENASE FAMILY PROTEIN"/>
    <property type="match status" value="1"/>
</dbReference>
<dbReference type="CDD" id="cd08278">
    <property type="entry name" value="benzyl_alcohol_DH"/>
    <property type="match status" value="1"/>
</dbReference>
<comment type="caution">
    <text evidence="8">The sequence shown here is derived from an EMBL/GenBank/DDBJ whole genome shotgun (WGS) entry which is preliminary data.</text>
</comment>
<dbReference type="PROSITE" id="PS00059">
    <property type="entry name" value="ADH_ZINC"/>
    <property type="match status" value="1"/>
</dbReference>
<dbReference type="EMBL" id="JBHTMU010000008">
    <property type="protein sequence ID" value="MFD1342117.1"/>
    <property type="molecule type" value="Genomic_DNA"/>
</dbReference>
<dbReference type="InterPro" id="IPR036291">
    <property type="entry name" value="NAD(P)-bd_dom_sf"/>
</dbReference>
<gene>
    <name evidence="8" type="ORF">ACFQ4E_06780</name>
</gene>
<dbReference type="InterPro" id="IPR011032">
    <property type="entry name" value="GroES-like_sf"/>
</dbReference>
<dbReference type="RefSeq" id="WP_386802176.1">
    <property type="nucleotide sequence ID" value="NZ_JBHTMU010000008.1"/>
</dbReference>
<comment type="similarity">
    <text evidence="2 6">Belongs to the zinc-containing alcohol dehydrogenase family.</text>
</comment>
<evidence type="ECO:0000256" key="4">
    <source>
        <dbReference type="ARBA" id="ARBA00022833"/>
    </source>
</evidence>
<dbReference type="InterPro" id="IPR013154">
    <property type="entry name" value="ADH-like_N"/>
</dbReference>
<sequence length="369" mass="38559">MPLNIQAAVARKQDGDLSIEDLTLDDPRDDEILVKVVATGVCHTDLVVIAGHLPTPMPVVLGHEGAGIVEAVGAKVTKVKPGDSVVMTYNTCGTCPSCRDDAMSYCYEFFPRNFFATRPDGSLPLQAGSDPVHGNFFGQSSWATHALATERNVVKVDATGDELALMGPLACGVQTGAGTVINALKLEAGKSFVCFGAGSVGLSAILAAAAQGASQIIAVDMHGSRLDLARELGATDTLNAADEDIVARIKEITGGGAAYALDTTGLTPVIRQAVEALAPRGKAAVLGAPAPGSEIIVDNTDFMSTGKTLMGVVEGESDGDTFIPQLIELWRAGRFPFDRLVTFYPFSEINRAIHDSHAGTTIKPILRIG</sequence>
<keyword evidence="5" id="KW-0560">Oxidoreductase</keyword>
<evidence type="ECO:0000256" key="1">
    <source>
        <dbReference type="ARBA" id="ARBA00001947"/>
    </source>
</evidence>
<name>A0ABW3ZG31_9RHOB</name>